<sequence length="211" mass="23127">MRKALLLFLSLMPGLAFAQAEALENPGTVSAVQDRAYRLNHELTLGIGVLPADAYYKGYFAGVGYTYHFSDSFAWQVGRGSYSYNVQTGLRSQLENDFGVAPTAAAFEDEVQWMVGSDVLWSPLYGKTAFLNRKVLHFEAFVIGGATIFKLNREGGFRPGANVGLGLRLFSSQNVSFRLDVTNNFLFAGARRIVNVPTIQLGTAFNFGATE</sequence>
<feature type="signal peptide" evidence="1">
    <location>
        <begin position="1"/>
        <end position="18"/>
    </location>
</feature>
<proteinExistence type="predicted"/>
<evidence type="ECO:0000256" key="1">
    <source>
        <dbReference type="SAM" id="SignalP"/>
    </source>
</evidence>
<dbReference type="InterPro" id="IPR030820">
    <property type="entry name" value="OMP_myx_plus_Proteobacteria"/>
</dbReference>
<evidence type="ECO:0000313" key="2">
    <source>
        <dbReference type="EMBL" id="MDY7226539.1"/>
    </source>
</evidence>
<dbReference type="EMBL" id="JAXIVS010000003">
    <property type="protein sequence ID" value="MDY7226539.1"/>
    <property type="molecule type" value="Genomic_DNA"/>
</dbReference>
<gene>
    <name evidence="2" type="ORF">SYV04_09085</name>
</gene>
<dbReference type="Proteomes" id="UP001291309">
    <property type="component" value="Unassembled WGS sequence"/>
</dbReference>
<dbReference type="RefSeq" id="WP_321545270.1">
    <property type="nucleotide sequence ID" value="NZ_JAXIVS010000003.1"/>
</dbReference>
<keyword evidence="3" id="KW-1185">Reference proteome</keyword>
<accession>A0ABU5H091</accession>
<keyword evidence="1" id="KW-0732">Signal</keyword>
<protein>
    <submittedName>
        <fullName evidence="2">Outer membrane beta-barrel domain-containing protein</fullName>
    </submittedName>
</protein>
<dbReference type="NCBIfam" id="TIGR04565">
    <property type="entry name" value="OMP_myx_plus"/>
    <property type="match status" value="1"/>
</dbReference>
<name>A0ABU5H091_9BACT</name>
<organism evidence="2 3">
    <name type="scientific">Hyalangium rubrum</name>
    <dbReference type="NCBI Taxonomy" id="3103134"/>
    <lineage>
        <taxon>Bacteria</taxon>
        <taxon>Pseudomonadati</taxon>
        <taxon>Myxococcota</taxon>
        <taxon>Myxococcia</taxon>
        <taxon>Myxococcales</taxon>
        <taxon>Cystobacterineae</taxon>
        <taxon>Archangiaceae</taxon>
        <taxon>Hyalangium</taxon>
    </lineage>
</organism>
<comment type="caution">
    <text evidence="2">The sequence shown here is derived from an EMBL/GenBank/DDBJ whole genome shotgun (WGS) entry which is preliminary data.</text>
</comment>
<reference evidence="2 3" key="1">
    <citation type="submission" date="2023-12" db="EMBL/GenBank/DDBJ databases">
        <title>the genome sequence of Hyalangium sp. s54d21.</title>
        <authorList>
            <person name="Zhang X."/>
        </authorList>
    </citation>
    <scope>NUCLEOTIDE SEQUENCE [LARGE SCALE GENOMIC DNA]</scope>
    <source>
        <strain evidence="3">s54d21</strain>
    </source>
</reference>
<evidence type="ECO:0000313" key="3">
    <source>
        <dbReference type="Proteomes" id="UP001291309"/>
    </source>
</evidence>
<feature type="chain" id="PRO_5045057441" evidence="1">
    <location>
        <begin position="19"/>
        <end position="211"/>
    </location>
</feature>